<sequence length="392" mass="43774">MTDRLFTETLCAAVGEDLLSTRLSEDVVFADLGAETVRPLLDFAALNDILARCALEPPRLRLHRKGAPVPASRYTDTGRTSGAERTVIRPDGLYRELRDGASLVLDAVDRLHPPVREATDDLMRLVRERAQVNLYLIWGDSHGFDTHWDDHDTFVIQVEGTKSWQVHGPGSRRHPMKVDSDHGHGAPEGTVWEGVLSPGHVLHVPRGWWHTVKGTGDVSMHLTFGFTRATGIDWARSLLQHLYDVDFFRADLPRFGSAEDRRKHQHELIRRLADAAEKHDVDGFLAEHDARFPRRQSFALPWAVDGAAPQAHTRVEFVPILPPPVKREGEQVAVTVSGKRYRLPAAAEPVLDALARRPRTTVAELAEDSGTPIEATAAVLRALVRHHLVLLR</sequence>
<dbReference type="SUPFAM" id="SSF51197">
    <property type="entry name" value="Clavaminate synthase-like"/>
    <property type="match status" value="1"/>
</dbReference>
<dbReference type="PANTHER" id="PTHR13096:SF8">
    <property type="entry name" value="RIBOSOMAL OXYGENASE 1"/>
    <property type="match status" value="1"/>
</dbReference>
<comment type="caution">
    <text evidence="5">The sequence shown here is derived from an EMBL/GenBank/DDBJ whole genome shotgun (WGS) entry which is preliminary data.</text>
</comment>
<dbReference type="Gene3D" id="2.60.120.650">
    <property type="entry name" value="Cupin"/>
    <property type="match status" value="1"/>
</dbReference>
<name>A0ABP9G7R6_9ACTN</name>
<dbReference type="InterPro" id="IPR003347">
    <property type="entry name" value="JmjC_dom"/>
</dbReference>
<proteinExistence type="predicted"/>
<keyword evidence="6" id="KW-1185">Reference proteome</keyword>
<evidence type="ECO:0000256" key="1">
    <source>
        <dbReference type="ARBA" id="ARBA00001954"/>
    </source>
</evidence>
<organism evidence="5 6">
    <name type="scientific">Streptomonospora halophila</name>
    <dbReference type="NCBI Taxonomy" id="427369"/>
    <lineage>
        <taxon>Bacteria</taxon>
        <taxon>Bacillati</taxon>
        <taxon>Actinomycetota</taxon>
        <taxon>Actinomycetes</taxon>
        <taxon>Streptosporangiales</taxon>
        <taxon>Nocardiopsidaceae</taxon>
        <taxon>Streptomonospora</taxon>
    </lineage>
</organism>
<evidence type="ECO:0000256" key="2">
    <source>
        <dbReference type="ARBA" id="ARBA00022723"/>
    </source>
</evidence>
<evidence type="ECO:0000313" key="6">
    <source>
        <dbReference type="Proteomes" id="UP001499993"/>
    </source>
</evidence>
<evidence type="ECO:0000256" key="3">
    <source>
        <dbReference type="ARBA" id="ARBA00023004"/>
    </source>
</evidence>
<dbReference type="PANTHER" id="PTHR13096">
    <property type="entry name" value="MINA53 MYC INDUCED NUCLEAR ANTIGEN"/>
    <property type="match status" value="1"/>
</dbReference>
<dbReference type="PROSITE" id="PS51184">
    <property type="entry name" value="JMJC"/>
    <property type="match status" value="1"/>
</dbReference>
<dbReference type="Pfam" id="PF08007">
    <property type="entry name" value="JmjC_2"/>
    <property type="match status" value="1"/>
</dbReference>
<evidence type="ECO:0000259" key="4">
    <source>
        <dbReference type="PROSITE" id="PS51184"/>
    </source>
</evidence>
<dbReference type="Proteomes" id="UP001499993">
    <property type="component" value="Unassembled WGS sequence"/>
</dbReference>
<keyword evidence="3" id="KW-0408">Iron</keyword>
<feature type="domain" description="JmjC" evidence="4">
    <location>
        <begin position="89"/>
        <end position="243"/>
    </location>
</feature>
<reference evidence="6" key="1">
    <citation type="journal article" date="2019" name="Int. J. Syst. Evol. Microbiol.">
        <title>The Global Catalogue of Microorganisms (GCM) 10K type strain sequencing project: providing services to taxonomists for standard genome sequencing and annotation.</title>
        <authorList>
            <consortium name="The Broad Institute Genomics Platform"/>
            <consortium name="The Broad Institute Genome Sequencing Center for Infectious Disease"/>
            <person name="Wu L."/>
            <person name="Ma J."/>
        </authorList>
    </citation>
    <scope>NUCLEOTIDE SEQUENCE [LARGE SCALE GENOMIC DNA]</scope>
    <source>
        <strain evidence="6">JCM 18123</strain>
    </source>
</reference>
<dbReference type="InterPro" id="IPR039994">
    <property type="entry name" value="NO66-like"/>
</dbReference>
<dbReference type="EMBL" id="BAABIK010000004">
    <property type="protein sequence ID" value="GAA4931974.1"/>
    <property type="molecule type" value="Genomic_DNA"/>
</dbReference>
<gene>
    <name evidence="5" type="ORF">GCM10023224_10010</name>
</gene>
<dbReference type="RefSeq" id="WP_345555651.1">
    <property type="nucleotide sequence ID" value="NZ_BAABIK010000004.1"/>
</dbReference>
<keyword evidence="2" id="KW-0479">Metal-binding</keyword>
<accession>A0ABP9G7R6</accession>
<comment type="cofactor">
    <cofactor evidence="1">
        <name>Fe(2+)</name>
        <dbReference type="ChEBI" id="CHEBI:29033"/>
    </cofactor>
</comment>
<evidence type="ECO:0000313" key="5">
    <source>
        <dbReference type="EMBL" id="GAA4931974.1"/>
    </source>
</evidence>
<protein>
    <recommendedName>
        <fullName evidence="4">JmjC domain-containing protein</fullName>
    </recommendedName>
</protein>
<dbReference type="SMART" id="SM00558">
    <property type="entry name" value="JmjC"/>
    <property type="match status" value="1"/>
</dbReference>